<accession>A0A2R6QIL8</accession>
<evidence type="ECO:0000256" key="5">
    <source>
        <dbReference type="ARBA" id="ARBA00022927"/>
    </source>
</evidence>
<dbReference type="Gene3D" id="1.10.10.2360">
    <property type="match status" value="2"/>
</dbReference>
<name>A0A2R6QIL8_ACTCC</name>
<evidence type="ECO:0000313" key="11">
    <source>
        <dbReference type="Proteomes" id="UP000241394"/>
    </source>
</evidence>
<protein>
    <submittedName>
        <fullName evidence="10">Nuclear pore complex protein like</fullName>
    </submittedName>
</protein>
<dbReference type="GO" id="GO:0006606">
    <property type="term" value="P:protein import into nucleus"/>
    <property type="evidence" value="ECO:0007669"/>
    <property type="project" value="TreeGrafter"/>
</dbReference>
<dbReference type="GO" id="GO:0003723">
    <property type="term" value="F:RNA binding"/>
    <property type="evidence" value="ECO:0007669"/>
    <property type="project" value="TreeGrafter"/>
</dbReference>
<proteinExistence type="inferred from homology"/>
<dbReference type="GO" id="GO:0008139">
    <property type="term" value="F:nuclear localization sequence binding"/>
    <property type="evidence" value="ECO:0007669"/>
    <property type="project" value="TreeGrafter"/>
</dbReference>
<keyword evidence="8" id="KW-0539">Nucleus</keyword>
<reference evidence="10 11" key="1">
    <citation type="submission" date="2017-07" db="EMBL/GenBank/DDBJ databases">
        <title>An improved, manually edited Actinidia chinensis var. chinensis (kiwifruit) genome highlights the challenges associated with draft genomes and gene prediction in plants.</title>
        <authorList>
            <person name="Pilkington S."/>
            <person name="Crowhurst R."/>
            <person name="Hilario E."/>
            <person name="Nardozza S."/>
            <person name="Fraser L."/>
            <person name="Peng Y."/>
            <person name="Gunaseelan K."/>
            <person name="Simpson R."/>
            <person name="Tahir J."/>
            <person name="Deroles S."/>
            <person name="Templeton K."/>
            <person name="Luo Z."/>
            <person name="Davy M."/>
            <person name="Cheng C."/>
            <person name="Mcneilage M."/>
            <person name="Scaglione D."/>
            <person name="Liu Y."/>
            <person name="Zhang Q."/>
            <person name="Datson P."/>
            <person name="De Silva N."/>
            <person name="Gardiner S."/>
            <person name="Bassett H."/>
            <person name="Chagne D."/>
            <person name="Mccallum J."/>
            <person name="Dzierzon H."/>
            <person name="Deng C."/>
            <person name="Wang Y.-Y."/>
            <person name="Barron N."/>
            <person name="Manako K."/>
            <person name="Bowen J."/>
            <person name="Foster T."/>
            <person name="Erridge Z."/>
            <person name="Tiffin H."/>
            <person name="Waite C."/>
            <person name="Davies K."/>
            <person name="Grierson E."/>
            <person name="Laing W."/>
            <person name="Kirk R."/>
            <person name="Chen X."/>
            <person name="Wood M."/>
            <person name="Montefiori M."/>
            <person name="Brummell D."/>
            <person name="Schwinn K."/>
            <person name="Catanach A."/>
            <person name="Fullerton C."/>
            <person name="Li D."/>
            <person name="Meiyalaghan S."/>
            <person name="Nieuwenhuizen N."/>
            <person name="Read N."/>
            <person name="Prakash R."/>
            <person name="Hunter D."/>
            <person name="Zhang H."/>
            <person name="Mckenzie M."/>
            <person name="Knabel M."/>
            <person name="Harris A."/>
            <person name="Allan A."/>
            <person name="Chen A."/>
            <person name="Janssen B."/>
            <person name="Plunkett B."/>
            <person name="Dwamena C."/>
            <person name="Voogd C."/>
            <person name="Leif D."/>
            <person name="Lafferty D."/>
            <person name="Souleyre E."/>
            <person name="Varkonyi-Gasic E."/>
            <person name="Gambi F."/>
            <person name="Hanley J."/>
            <person name="Yao J.-L."/>
            <person name="Cheung J."/>
            <person name="David K."/>
            <person name="Warren B."/>
            <person name="Marsh K."/>
            <person name="Snowden K."/>
            <person name="Lin-Wang K."/>
            <person name="Brian L."/>
            <person name="Martinez-Sanchez M."/>
            <person name="Wang M."/>
            <person name="Ileperuma N."/>
            <person name="Macnee N."/>
            <person name="Campin R."/>
            <person name="Mcatee P."/>
            <person name="Drummond R."/>
            <person name="Espley R."/>
            <person name="Ireland H."/>
            <person name="Wu R."/>
            <person name="Atkinson R."/>
            <person name="Karunairetnam S."/>
            <person name="Bulley S."/>
            <person name="Chunkath S."/>
            <person name="Hanley Z."/>
            <person name="Storey R."/>
            <person name="Thrimawithana A."/>
            <person name="Thomson S."/>
            <person name="David C."/>
            <person name="Testolin R."/>
        </authorList>
    </citation>
    <scope>NUCLEOTIDE SEQUENCE [LARGE SCALE GENOMIC DNA]</scope>
    <source>
        <strain evidence="11">cv. Red5</strain>
        <tissue evidence="10">Young leaf</tissue>
    </source>
</reference>
<dbReference type="GO" id="GO:0006405">
    <property type="term" value="P:RNA export from nucleus"/>
    <property type="evidence" value="ECO:0007669"/>
    <property type="project" value="TreeGrafter"/>
</dbReference>
<dbReference type="PANTHER" id="PTHR23198:SF6">
    <property type="entry name" value="NUCLEAR PORE COMPLEX PROTEIN NUP98-NUP96"/>
    <property type="match status" value="1"/>
</dbReference>
<evidence type="ECO:0000256" key="4">
    <source>
        <dbReference type="ARBA" id="ARBA00022816"/>
    </source>
</evidence>
<keyword evidence="3" id="KW-0813">Transport</keyword>
<evidence type="ECO:0000313" key="10">
    <source>
        <dbReference type="EMBL" id="PSS08443.1"/>
    </source>
</evidence>
<evidence type="ECO:0000256" key="3">
    <source>
        <dbReference type="ARBA" id="ARBA00022448"/>
    </source>
</evidence>
<dbReference type="GO" id="GO:0000973">
    <property type="term" value="P:post-transcriptional tethering of RNA polymerase II gene DNA at nuclear periphery"/>
    <property type="evidence" value="ECO:0007669"/>
    <property type="project" value="TreeGrafter"/>
</dbReference>
<evidence type="ECO:0000256" key="2">
    <source>
        <dbReference type="ARBA" id="ARBA00008926"/>
    </source>
</evidence>
<dbReference type="GO" id="GO:0051028">
    <property type="term" value="P:mRNA transport"/>
    <property type="evidence" value="ECO:0007669"/>
    <property type="project" value="UniProtKB-KW"/>
</dbReference>
<dbReference type="FunFam" id="1.10.10.2360:FF:000001">
    <property type="entry name" value="Nuclear pore complex protein Nup98-Nup96"/>
    <property type="match status" value="1"/>
</dbReference>
<dbReference type="InterPro" id="IPR037665">
    <property type="entry name" value="Nucleoporin_S59-like"/>
</dbReference>
<keyword evidence="4" id="KW-0509">mRNA transport</keyword>
<sequence length="748" mass="77169">MTSKFRSTNFGQLAFGIQQGGGSRVAVYAATVEEVDSGKPGSTEFPLNKLQSISAMPIYKNKNAEELRWEDYQSGYKGGIGFDAWATQPNSFTATRFSGQPASNLFASQKPAFAFAGFGTSSTSAFNSTVSAAPSSTSPFVQSSSNPSFTSFGASTAPAVSSSPFQASAFAFGTTSSSTPRVFGTVSTSEFGASCSQLPPATSSSSIFGSSPSIFSFGSPFSANPSGTASSQPIFGASSAPVFEANRSSSLFGASPPLFGNVTAQTPLVQSVAPSFGTNSTNGHSTFSFTPNIAPSFGPSNIFNTASTGNESGGNLFSSTQFRCPTNQSSFGQTTLSTTAPPVQTAHSTAVPIGNLAGSYGFLGIAMLPVWFTFGQPVPSPPGWITSGQTIASPATCCSSCNRQGAETMPPTFGRTHFGQSQFGHQCGGSRAAVYATTVQQDDIPIMSISAMPIYENKSPEELRWEDYQSGDKGGPNPMGQSTGGINSGASAARPNHFTASPLPGLSASSPFLSSTSTIFANQSASQIPAFGTADFRASSTPRFDSSVFVAPFSASSFGQSSANPLFSSTPSNPFARKHSSTPLALSSSPFQASSCSFTSSSTPCVFGTAPASGSGANSFQPPLGTSSTPIFGLSPTVFGPTSSLISNPSGTCSQPKFETASTPLFRDNSSPSLFGAPTSSVSFTFGLVPPNRVSTPLFGPTQSLLSQSVSPCFGHHNASWLDRLWPTSCFTMGIVKASDEHKLRMTL</sequence>
<dbReference type="STRING" id="1590841.A0A2R6QIL8"/>
<comment type="caution">
    <text evidence="10">The sequence shown here is derived from an EMBL/GenBank/DDBJ whole genome shotgun (WGS) entry which is preliminary data.</text>
</comment>
<evidence type="ECO:0000256" key="8">
    <source>
        <dbReference type="ARBA" id="ARBA00023242"/>
    </source>
</evidence>
<keyword evidence="11" id="KW-1185">Reference proteome</keyword>
<dbReference type="GO" id="GO:0044614">
    <property type="term" value="C:nuclear pore cytoplasmic filaments"/>
    <property type="evidence" value="ECO:0007669"/>
    <property type="project" value="TreeGrafter"/>
</dbReference>
<dbReference type="Pfam" id="PF21240">
    <property type="entry name" value="Nup98_GLEBS"/>
    <property type="match status" value="1"/>
</dbReference>
<feature type="region of interest" description="Disordered" evidence="9">
    <location>
        <begin position="466"/>
        <end position="501"/>
    </location>
</feature>
<keyword evidence="7" id="KW-0906">Nuclear pore complex</keyword>
<dbReference type="AlphaFoldDB" id="A0A2R6QIL8"/>
<evidence type="ECO:0000256" key="9">
    <source>
        <dbReference type="SAM" id="MobiDB-lite"/>
    </source>
</evidence>
<dbReference type="GO" id="GO:0017056">
    <property type="term" value="F:structural constituent of nuclear pore"/>
    <property type="evidence" value="ECO:0007669"/>
    <property type="project" value="TreeGrafter"/>
</dbReference>
<evidence type="ECO:0000256" key="7">
    <source>
        <dbReference type="ARBA" id="ARBA00023132"/>
    </source>
</evidence>
<comment type="similarity">
    <text evidence="2">Belongs to the nucleoporin GLFG family.</text>
</comment>
<dbReference type="GO" id="GO:0034398">
    <property type="term" value="P:telomere tethering at nuclear periphery"/>
    <property type="evidence" value="ECO:0007669"/>
    <property type="project" value="TreeGrafter"/>
</dbReference>
<keyword evidence="6" id="KW-0811">Translocation</keyword>
<dbReference type="InParanoid" id="A0A2R6QIL8"/>
<dbReference type="Gramene" id="PSS08443">
    <property type="protein sequence ID" value="PSS08443"/>
    <property type="gene ID" value="CEY00_Acc18799"/>
</dbReference>
<organism evidence="10 11">
    <name type="scientific">Actinidia chinensis var. chinensis</name>
    <name type="common">Chinese soft-hair kiwi</name>
    <dbReference type="NCBI Taxonomy" id="1590841"/>
    <lineage>
        <taxon>Eukaryota</taxon>
        <taxon>Viridiplantae</taxon>
        <taxon>Streptophyta</taxon>
        <taxon>Embryophyta</taxon>
        <taxon>Tracheophyta</taxon>
        <taxon>Spermatophyta</taxon>
        <taxon>Magnoliopsida</taxon>
        <taxon>eudicotyledons</taxon>
        <taxon>Gunneridae</taxon>
        <taxon>Pentapetalae</taxon>
        <taxon>asterids</taxon>
        <taxon>Ericales</taxon>
        <taxon>Actinidiaceae</taxon>
        <taxon>Actinidia</taxon>
    </lineage>
</organism>
<comment type="subcellular location">
    <subcellularLocation>
        <location evidence="1">Nucleus</location>
        <location evidence="1">Nuclear pore complex</location>
    </subcellularLocation>
</comment>
<gene>
    <name evidence="10" type="ORF">CEY00_Acc18799</name>
</gene>
<evidence type="ECO:0000256" key="6">
    <source>
        <dbReference type="ARBA" id="ARBA00023010"/>
    </source>
</evidence>
<dbReference type="Proteomes" id="UP000241394">
    <property type="component" value="Chromosome LG16"/>
</dbReference>
<dbReference type="PANTHER" id="PTHR23198">
    <property type="entry name" value="NUCLEOPORIN"/>
    <property type="match status" value="1"/>
</dbReference>
<keyword evidence="5" id="KW-0653">Protein transport</keyword>
<evidence type="ECO:0000256" key="1">
    <source>
        <dbReference type="ARBA" id="ARBA00004567"/>
    </source>
</evidence>
<dbReference type="EMBL" id="NKQK01000016">
    <property type="protein sequence ID" value="PSS08443.1"/>
    <property type="molecule type" value="Genomic_DNA"/>
</dbReference>
<reference evidence="11" key="2">
    <citation type="journal article" date="2018" name="BMC Genomics">
        <title>A manually annotated Actinidia chinensis var. chinensis (kiwifruit) genome highlights the challenges associated with draft genomes and gene prediction in plants.</title>
        <authorList>
            <person name="Pilkington S.M."/>
            <person name="Crowhurst R."/>
            <person name="Hilario E."/>
            <person name="Nardozza S."/>
            <person name="Fraser L."/>
            <person name="Peng Y."/>
            <person name="Gunaseelan K."/>
            <person name="Simpson R."/>
            <person name="Tahir J."/>
            <person name="Deroles S.C."/>
            <person name="Templeton K."/>
            <person name="Luo Z."/>
            <person name="Davy M."/>
            <person name="Cheng C."/>
            <person name="McNeilage M."/>
            <person name="Scaglione D."/>
            <person name="Liu Y."/>
            <person name="Zhang Q."/>
            <person name="Datson P."/>
            <person name="De Silva N."/>
            <person name="Gardiner S.E."/>
            <person name="Bassett H."/>
            <person name="Chagne D."/>
            <person name="McCallum J."/>
            <person name="Dzierzon H."/>
            <person name="Deng C."/>
            <person name="Wang Y.Y."/>
            <person name="Barron L."/>
            <person name="Manako K."/>
            <person name="Bowen J."/>
            <person name="Foster T.M."/>
            <person name="Erridge Z.A."/>
            <person name="Tiffin H."/>
            <person name="Waite C.N."/>
            <person name="Davies K.M."/>
            <person name="Grierson E.P."/>
            <person name="Laing W.A."/>
            <person name="Kirk R."/>
            <person name="Chen X."/>
            <person name="Wood M."/>
            <person name="Montefiori M."/>
            <person name="Brummell D.A."/>
            <person name="Schwinn K.E."/>
            <person name="Catanach A."/>
            <person name="Fullerton C."/>
            <person name="Li D."/>
            <person name="Meiyalaghan S."/>
            <person name="Nieuwenhuizen N."/>
            <person name="Read N."/>
            <person name="Prakash R."/>
            <person name="Hunter D."/>
            <person name="Zhang H."/>
            <person name="McKenzie M."/>
            <person name="Knabel M."/>
            <person name="Harris A."/>
            <person name="Allan A.C."/>
            <person name="Gleave A."/>
            <person name="Chen A."/>
            <person name="Janssen B.J."/>
            <person name="Plunkett B."/>
            <person name="Ampomah-Dwamena C."/>
            <person name="Voogd C."/>
            <person name="Leif D."/>
            <person name="Lafferty D."/>
            <person name="Souleyre E.J.F."/>
            <person name="Varkonyi-Gasic E."/>
            <person name="Gambi F."/>
            <person name="Hanley J."/>
            <person name="Yao J.L."/>
            <person name="Cheung J."/>
            <person name="David K.M."/>
            <person name="Warren B."/>
            <person name="Marsh K."/>
            <person name="Snowden K.C."/>
            <person name="Lin-Wang K."/>
            <person name="Brian L."/>
            <person name="Martinez-Sanchez M."/>
            <person name="Wang M."/>
            <person name="Ileperuma N."/>
            <person name="Macnee N."/>
            <person name="Campin R."/>
            <person name="McAtee P."/>
            <person name="Drummond R.S.M."/>
            <person name="Espley R.V."/>
            <person name="Ireland H.S."/>
            <person name="Wu R."/>
            <person name="Atkinson R.G."/>
            <person name="Karunairetnam S."/>
            <person name="Bulley S."/>
            <person name="Chunkath S."/>
            <person name="Hanley Z."/>
            <person name="Storey R."/>
            <person name="Thrimawithana A.H."/>
            <person name="Thomson S."/>
            <person name="David C."/>
            <person name="Testolin R."/>
            <person name="Huang H."/>
            <person name="Hellens R.P."/>
            <person name="Schaffer R.J."/>
        </authorList>
    </citation>
    <scope>NUCLEOTIDE SEQUENCE [LARGE SCALE GENOMIC DNA]</scope>
    <source>
        <strain evidence="11">cv. Red5</strain>
    </source>
</reference>
<dbReference type="OrthoDB" id="3797628at2759"/>